<evidence type="ECO:0000313" key="2">
    <source>
        <dbReference type="Proteomes" id="UP001152803"/>
    </source>
</evidence>
<reference evidence="1" key="1">
    <citation type="journal article" date="2023" name="Science">
        <title>Genome structures resolve the early diversification of teleost fishes.</title>
        <authorList>
            <person name="Parey E."/>
            <person name="Louis A."/>
            <person name="Montfort J."/>
            <person name="Bouchez O."/>
            <person name="Roques C."/>
            <person name="Iampietro C."/>
            <person name="Lluch J."/>
            <person name="Castinel A."/>
            <person name="Donnadieu C."/>
            <person name="Desvignes T."/>
            <person name="Floi Bucao C."/>
            <person name="Jouanno E."/>
            <person name="Wen M."/>
            <person name="Mejri S."/>
            <person name="Dirks R."/>
            <person name="Jansen H."/>
            <person name="Henkel C."/>
            <person name="Chen W.J."/>
            <person name="Zahm M."/>
            <person name="Cabau C."/>
            <person name="Klopp C."/>
            <person name="Thompson A.W."/>
            <person name="Robinson-Rechavi M."/>
            <person name="Braasch I."/>
            <person name="Lecointre G."/>
            <person name="Bobe J."/>
            <person name="Postlethwait J.H."/>
            <person name="Berthelot C."/>
            <person name="Roest Crollius H."/>
            <person name="Guiguen Y."/>
        </authorList>
    </citation>
    <scope>NUCLEOTIDE SEQUENCE</scope>
    <source>
        <strain evidence="1">Concon-B</strain>
    </source>
</reference>
<protein>
    <submittedName>
        <fullName evidence="1">Uncharacterized protein</fullName>
    </submittedName>
</protein>
<sequence>MFTVLMAWQKHYEALLWILIALGTLTHCRVVPGTRKVAATIGLKSNLQKRGNYRGGDSERPINYGMLLIGNAPLNTNRDGQTRESFERKEMKHNAKYDNDIDYQSDSAWDGHIQVKHHALSGFSDQASTQSIQNLLHHNPLVECGTDSMKLIMRGGLPHHPLYFMVDRGENAIPLPLMQVPLQCGHTRATSQYVIFTAPYLGCYGIQDGGSYVLPLLWSGAHVRMVCPVTPALLPSPSVSCYRFGMVVNLPQRLGSKGVKVKVMNEWQSISMVGYCDYNVMTHPGGQVITAPYTPCGNRSILQLQLQPLALALSILQLQLQPLALALALSILQLQLQPLALALTLSILQLQLQPLALTLSILQLQPLALALALQLSCPELQLQPQALALALSILQLQLQPLALALALSILQLQLQPLALALALSILQLQLQPLALALALSILQLQLQPLALALSILQLQLQPLALAPSILQLHILQLQLQPLALAPSILQPQLQPLALAPSILQLQPQPLALAPSILRPQPLTLTLSTLLNPPATLNIQSQMTRQPVTGHFIMGGTGTCSYFTLNLRKAKLSFFMR</sequence>
<keyword evidence="2" id="KW-1185">Reference proteome</keyword>
<dbReference type="Proteomes" id="UP001152803">
    <property type="component" value="Unassembled WGS sequence"/>
</dbReference>
<accession>A0A9Q1DLM0</accession>
<name>A0A9Q1DLM0_CONCO</name>
<gene>
    <name evidence="1" type="ORF">COCON_G00092930</name>
</gene>
<dbReference type="EMBL" id="JAFJMO010000006">
    <property type="protein sequence ID" value="KAJ8274668.1"/>
    <property type="molecule type" value="Genomic_DNA"/>
</dbReference>
<comment type="caution">
    <text evidence="1">The sequence shown here is derived from an EMBL/GenBank/DDBJ whole genome shotgun (WGS) entry which is preliminary data.</text>
</comment>
<dbReference type="OrthoDB" id="8956920at2759"/>
<evidence type="ECO:0000313" key="1">
    <source>
        <dbReference type="EMBL" id="KAJ8274668.1"/>
    </source>
</evidence>
<proteinExistence type="predicted"/>
<dbReference type="AlphaFoldDB" id="A0A9Q1DLM0"/>
<organism evidence="1 2">
    <name type="scientific">Conger conger</name>
    <name type="common">Conger eel</name>
    <name type="synonym">Muraena conger</name>
    <dbReference type="NCBI Taxonomy" id="82655"/>
    <lineage>
        <taxon>Eukaryota</taxon>
        <taxon>Metazoa</taxon>
        <taxon>Chordata</taxon>
        <taxon>Craniata</taxon>
        <taxon>Vertebrata</taxon>
        <taxon>Euteleostomi</taxon>
        <taxon>Actinopterygii</taxon>
        <taxon>Neopterygii</taxon>
        <taxon>Teleostei</taxon>
        <taxon>Anguilliformes</taxon>
        <taxon>Congridae</taxon>
        <taxon>Conger</taxon>
    </lineage>
</organism>